<dbReference type="EMBL" id="JBEPML010000012">
    <property type="protein sequence ID" value="MET3793278.1"/>
    <property type="molecule type" value="Genomic_DNA"/>
</dbReference>
<feature type="transmembrane region" description="Helical" evidence="1">
    <location>
        <begin position="31"/>
        <end position="52"/>
    </location>
</feature>
<gene>
    <name evidence="3" type="ORF">ABID37_003502</name>
</gene>
<keyword evidence="4" id="KW-1185">Reference proteome</keyword>
<feature type="signal peptide" evidence="2">
    <location>
        <begin position="1"/>
        <end position="19"/>
    </location>
</feature>
<organism evidence="3 4">
    <name type="scientific">Aquamicrobium terrae</name>
    <dbReference type="NCBI Taxonomy" id="1324945"/>
    <lineage>
        <taxon>Bacteria</taxon>
        <taxon>Pseudomonadati</taxon>
        <taxon>Pseudomonadota</taxon>
        <taxon>Alphaproteobacteria</taxon>
        <taxon>Hyphomicrobiales</taxon>
        <taxon>Phyllobacteriaceae</taxon>
        <taxon>Aquamicrobium</taxon>
    </lineage>
</organism>
<protein>
    <submittedName>
        <fullName evidence="3">Exporter</fullName>
    </submittedName>
</protein>
<evidence type="ECO:0000256" key="2">
    <source>
        <dbReference type="SAM" id="SignalP"/>
    </source>
</evidence>
<dbReference type="RefSeq" id="WP_354197050.1">
    <property type="nucleotide sequence ID" value="NZ_JBEPML010000012.1"/>
</dbReference>
<dbReference type="Proteomes" id="UP001549076">
    <property type="component" value="Unassembled WGS sequence"/>
</dbReference>
<comment type="caution">
    <text evidence="3">The sequence shown here is derived from an EMBL/GenBank/DDBJ whole genome shotgun (WGS) entry which is preliminary data.</text>
</comment>
<proteinExistence type="predicted"/>
<keyword evidence="1" id="KW-0472">Membrane</keyword>
<accession>A0ABV2N2J9</accession>
<reference evidence="3 4" key="1">
    <citation type="submission" date="2024-06" db="EMBL/GenBank/DDBJ databases">
        <title>Genomic Encyclopedia of Type Strains, Phase IV (KMG-IV): sequencing the most valuable type-strain genomes for metagenomic binning, comparative biology and taxonomic classification.</title>
        <authorList>
            <person name="Goeker M."/>
        </authorList>
    </citation>
    <scope>NUCLEOTIDE SEQUENCE [LARGE SCALE GENOMIC DNA]</scope>
    <source>
        <strain evidence="3 4">DSM 27865</strain>
    </source>
</reference>
<evidence type="ECO:0000313" key="3">
    <source>
        <dbReference type="EMBL" id="MET3793278.1"/>
    </source>
</evidence>
<evidence type="ECO:0000256" key="1">
    <source>
        <dbReference type="SAM" id="Phobius"/>
    </source>
</evidence>
<keyword evidence="1" id="KW-0812">Transmembrane</keyword>
<evidence type="ECO:0000313" key="4">
    <source>
        <dbReference type="Proteomes" id="UP001549076"/>
    </source>
</evidence>
<feature type="chain" id="PRO_5047143739" evidence="2">
    <location>
        <begin position="20"/>
        <end position="68"/>
    </location>
</feature>
<keyword evidence="2" id="KW-0732">Signal</keyword>
<sequence length="68" mass="7365">MMLAAIVMVPMSIVVFANADAASGMPLCTFALMAIGLVAFAIGYTIFVDWITPPGAEDPFARYRRHDQ</sequence>
<keyword evidence="1" id="KW-1133">Transmembrane helix</keyword>
<name>A0ABV2N2J9_9HYPH</name>